<proteinExistence type="predicted"/>
<gene>
    <name evidence="1" type="ORF">METZ01_LOCUS208957</name>
</gene>
<protein>
    <submittedName>
        <fullName evidence="1">Uncharacterized protein</fullName>
    </submittedName>
</protein>
<dbReference type="AlphaFoldDB" id="A0A382F1M5"/>
<sequence>MPLLRCALGPTGRPFGDGLHSVTASGTDGRKAVITRNWDMAGSTLKKPIRGRKMGVGAFHHRRINHSTLFAEERNH</sequence>
<organism evidence="1">
    <name type="scientific">marine metagenome</name>
    <dbReference type="NCBI Taxonomy" id="408172"/>
    <lineage>
        <taxon>unclassified sequences</taxon>
        <taxon>metagenomes</taxon>
        <taxon>ecological metagenomes</taxon>
    </lineage>
</organism>
<name>A0A382F1M5_9ZZZZ</name>
<reference evidence="1" key="1">
    <citation type="submission" date="2018-05" db="EMBL/GenBank/DDBJ databases">
        <authorList>
            <person name="Lanie J.A."/>
            <person name="Ng W.-L."/>
            <person name="Kazmierczak K.M."/>
            <person name="Andrzejewski T.M."/>
            <person name="Davidsen T.M."/>
            <person name="Wayne K.J."/>
            <person name="Tettelin H."/>
            <person name="Glass J.I."/>
            <person name="Rusch D."/>
            <person name="Podicherti R."/>
            <person name="Tsui H.-C.T."/>
            <person name="Winkler M.E."/>
        </authorList>
    </citation>
    <scope>NUCLEOTIDE SEQUENCE</scope>
</reference>
<feature type="non-terminal residue" evidence="1">
    <location>
        <position position="76"/>
    </location>
</feature>
<evidence type="ECO:0000313" key="1">
    <source>
        <dbReference type="EMBL" id="SVB56103.1"/>
    </source>
</evidence>
<accession>A0A382F1M5</accession>
<dbReference type="EMBL" id="UINC01047175">
    <property type="protein sequence ID" value="SVB56103.1"/>
    <property type="molecule type" value="Genomic_DNA"/>
</dbReference>